<gene>
    <name evidence="3" type="ORF">ETB97_000952</name>
</gene>
<evidence type="ECO:0000313" key="4">
    <source>
        <dbReference type="Proteomes" id="UP000541154"/>
    </source>
</evidence>
<accession>A0A8H5ZUU1</accession>
<evidence type="ECO:0000256" key="2">
    <source>
        <dbReference type="SAM" id="SignalP"/>
    </source>
</evidence>
<sequence length="119" mass="13328">NPKLSFTARPIMRPNLLVYFCLVVAATASPAKESQASVSDVPTPTIRMPWRYPREGLPPQLIGEEPDEAYLGTAEWCKLNGPKHEGSEEACLAAREKTSTPVKEDDVVFHDRLPWQRKP</sequence>
<name>A0A8H5ZUU1_PETAA</name>
<comment type="caution">
    <text evidence="3">The sequence shown here is derived from an EMBL/GenBank/DDBJ whole genome shotgun (WGS) entry which is preliminary data.</text>
</comment>
<reference evidence="3 4" key="1">
    <citation type="submission" date="2019-04" db="EMBL/GenBank/DDBJ databases">
        <title>Aspergillus burnettii sp. nov., novel species from soil in southeast Queensland.</title>
        <authorList>
            <person name="Gilchrist C.L.M."/>
            <person name="Pitt J.I."/>
            <person name="Lange L."/>
            <person name="Lacey H.J."/>
            <person name="Vuong D."/>
            <person name="Midgley D.J."/>
            <person name="Greenfield P."/>
            <person name="Bradbury M."/>
            <person name="Lacey E."/>
            <person name="Busk P.K."/>
            <person name="Pilgaard B."/>
            <person name="Chooi Y.H."/>
            <person name="Piggott A.M."/>
        </authorList>
    </citation>
    <scope>NUCLEOTIDE SEQUENCE [LARGE SCALE GENOMIC DNA]</scope>
    <source>
        <strain evidence="3 4">FRR 5400</strain>
    </source>
</reference>
<dbReference type="AlphaFoldDB" id="A0A8H5ZUU1"/>
<feature type="non-terminal residue" evidence="3">
    <location>
        <position position="119"/>
    </location>
</feature>
<feature type="signal peptide" evidence="2">
    <location>
        <begin position="1"/>
        <end position="36"/>
    </location>
</feature>
<feature type="non-terminal residue" evidence="3">
    <location>
        <position position="1"/>
    </location>
</feature>
<evidence type="ECO:0000313" key="3">
    <source>
        <dbReference type="EMBL" id="KAF5854705.1"/>
    </source>
</evidence>
<organism evidence="3 4">
    <name type="scientific">Petromyces alliaceus</name>
    <name type="common">Aspergillus alliaceus</name>
    <dbReference type="NCBI Taxonomy" id="209559"/>
    <lineage>
        <taxon>Eukaryota</taxon>
        <taxon>Fungi</taxon>
        <taxon>Dikarya</taxon>
        <taxon>Ascomycota</taxon>
        <taxon>Pezizomycotina</taxon>
        <taxon>Eurotiomycetes</taxon>
        <taxon>Eurotiomycetidae</taxon>
        <taxon>Eurotiales</taxon>
        <taxon>Aspergillaceae</taxon>
        <taxon>Aspergillus</taxon>
        <taxon>Aspergillus subgen. Circumdati</taxon>
    </lineage>
</organism>
<evidence type="ECO:0000256" key="1">
    <source>
        <dbReference type="SAM" id="MobiDB-lite"/>
    </source>
</evidence>
<keyword evidence="4" id="KW-1185">Reference proteome</keyword>
<feature type="compositionally biased region" description="Polar residues" evidence="1">
    <location>
        <begin position="32"/>
        <end position="42"/>
    </location>
</feature>
<keyword evidence="2" id="KW-0732">Signal</keyword>
<protein>
    <submittedName>
        <fullName evidence="3">Uncharacterized protein</fullName>
    </submittedName>
</protein>
<proteinExistence type="predicted"/>
<feature type="region of interest" description="Disordered" evidence="1">
    <location>
        <begin position="32"/>
        <end position="52"/>
    </location>
</feature>
<dbReference type="EMBL" id="SPNV01001156">
    <property type="protein sequence ID" value="KAF5854705.1"/>
    <property type="molecule type" value="Genomic_DNA"/>
</dbReference>
<feature type="chain" id="PRO_5034868310" evidence="2">
    <location>
        <begin position="37"/>
        <end position="119"/>
    </location>
</feature>
<dbReference type="Proteomes" id="UP000541154">
    <property type="component" value="Unassembled WGS sequence"/>
</dbReference>